<sequence length="385" mass="41361">MKSKIIVLALTTTVMSGFAIAGCGTNSGSNGNTSVGSATNSHTTTLTLYGNGDTNVQQLWDKTIIPQFEAKYPGIKVKDVFLQHGNGDQQEMAKLQAATKTGKQSVDVDLFEGDPGTVQQGQAAGVWQKVTTSDIPNLANVQSGLLTPVNGFAVPYRASSVVLAYNSKEVPTPPKTFDDLIQWIKAHPGKFAYNDPSTGGSGQSFVISSIYKYMSPSVLGSSYDPSLESKWSQGLNMLKTLGPDMYQNGVYPKGNQGTLDLLANGDIAMAPAWSDQALSELASGQLPSNIKITQITPGFTGGGTYVLVPKLSAHKDAAYKFLNFLLSNNVQSEIVTKMNGYPAIQWNQLPADQQSKFASIAKDYRYWPGQYSADLTKLWQQTVTG</sequence>
<dbReference type="PANTHER" id="PTHR42779">
    <property type="entry name" value="PROTEIN YNJB"/>
    <property type="match status" value="1"/>
</dbReference>
<gene>
    <name evidence="2" type="ORF">NZD86_19100</name>
</gene>
<dbReference type="Pfam" id="PF13416">
    <property type="entry name" value="SBP_bac_8"/>
    <property type="match status" value="1"/>
</dbReference>
<dbReference type="SUPFAM" id="SSF53850">
    <property type="entry name" value="Periplasmic binding protein-like II"/>
    <property type="match status" value="1"/>
</dbReference>
<dbReference type="Proteomes" id="UP001164803">
    <property type="component" value="Chromosome"/>
</dbReference>
<dbReference type="PROSITE" id="PS51257">
    <property type="entry name" value="PROKAR_LIPOPROTEIN"/>
    <property type="match status" value="1"/>
</dbReference>
<dbReference type="RefSeq" id="WP_268043641.1">
    <property type="nucleotide sequence ID" value="NZ_CP104064.1"/>
</dbReference>
<keyword evidence="1" id="KW-0732">Signal</keyword>
<dbReference type="EMBL" id="CP104064">
    <property type="protein sequence ID" value="WAH36315.1"/>
    <property type="molecule type" value="Genomic_DNA"/>
</dbReference>
<reference evidence="2" key="1">
    <citation type="submission" date="2022-08" db="EMBL/GenBank/DDBJ databases">
        <title>Alicyclobacillus dauci DSM2870, complete genome.</title>
        <authorList>
            <person name="Wang Q."/>
            <person name="Cai R."/>
            <person name="Wang Z."/>
        </authorList>
    </citation>
    <scope>NUCLEOTIDE SEQUENCE</scope>
    <source>
        <strain evidence="2">DSM 28700</strain>
    </source>
</reference>
<dbReference type="Gene3D" id="3.40.190.10">
    <property type="entry name" value="Periplasmic binding protein-like II"/>
    <property type="match status" value="2"/>
</dbReference>
<accession>A0ABY6Z0B6</accession>
<dbReference type="InterPro" id="IPR006059">
    <property type="entry name" value="SBP"/>
</dbReference>
<name>A0ABY6Z0B6_9BACL</name>
<keyword evidence="3" id="KW-1185">Reference proteome</keyword>
<organism evidence="2 3">
    <name type="scientific">Alicyclobacillus dauci</name>
    <dbReference type="NCBI Taxonomy" id="1475485"/>
    <lineage>
        <taxon>Bacteria</taxon>
        <taxon>Bacillati</taxon>
        <taxon>Bacillota</taxon>
        <taxon>Bacilli</taxon>
        <taxon>Bacillales</taxon>
        <taxon>Alicyclobacillaceae</taxon>
        <taxon>Alicyclobacillus</taxon>
    </lineage>
</organism>
<evidence type="ECO:0000256" key="1">
    <source>
        <dbReference type="SAM" id="SignalP"/>
    </source>
</evidence>
<proteinExistence type="predicted"/>
<protein>
    <submittedName>
        <fullName evidence="2">Extracellular solute-binding protein</fullName>
    </submittedName>
</protein>
<dbReference type="PANTHER" id="PTHR42779:SF1">
    <property type="entry name" value="PROTEIN YNJB"/>
    <property type="match status" value="1"/>
</dbReference>
<feature type="signal peptide" evidence="1">
    <location>
        <begin position="1"/>
        <end position="21"/>
    </location>
</feature>
<feature type="chain" id="PRO_5046565634" evidence="1">
    <location>
        <begin position="22"/>
        <end position="385"/>
    </location>
</feature>
<evidence type="ECO:0000313" key="3">
    <source>
        <dbReference type="Proteomes" id="UP001164803"/>
    </source>
</evidence>
<evidence type="ECO:0000313" key="2">
    <source>
        <dbReference type="EMBL" id="WAH36315.1"/>
    </source>
</evidence>